<dbReference type="OrthoDB" id="10596641at2759"/>
<dbReference type="InterPro" id="IPR000210">
    <property type="entry name" value="BTB/POZ_dom"/>
</dbReference>
<dbReference type="Proteomes" id="UP000076532">
    <property type="component" value="Unassembled WGS sequence"/>
</dbReference>
<dbReference type="SUPFAM" id="SSF54695">
    <property type="entry name" value="POZ domain"/>
    <property type="match status" value="1"/>
</dbReference>
<dbReference type="Pfam" id="PF00651">
    <property type="entry name" value="BTB"/>
    <property type="match status" value="1"/>
</dbReference>
<dbReference type="CDD" id="cd18186">
    <property type="entry name" value="BTB_POZ_ZBTB_KLHL-like"/>
    <property type="match status" value="1"/>
</dbReference>
<feature type="region of interest" description="Disordered" evidence="1">
    <location>
        <begin position="375"/>
        <end position="461"/>
    </location>
</feature>
<feature type="domain" description="BTB" evidence="2">
    <location>
        <begin position="60"/>
        <end position="130"/>
    </location>
</feature>
<dbReference type="Gene3D" id="3.30.710.10">
    <property type="entry name" value="Potassium Channel Kv1.1, Chain A"/>
    <property type="match status" value="1"/>
</dbReference>
<evidence type="ECO:0000259" key="2">
    <source>
        <dbReference type="PROSITE" id="PS50097"/>
    </source>
</evidence>
<dbReference type="PROSITE" id="PS50097">
    <property type="entry name" value="BTB"/>
    <property type="match status" value="1"/>
</dbReference>
<evidence type="ECO:0000313" key="4">
    <source>
        <dbReference type="Proteomes" id="UP000076532"/>
    </source>
</evidence>
<keyword evidence="4" id="KW-1185">Reference proteome</keyword>
<sequence>MTVLERFRICALYLNRGISPALPIDTPNAHINIDGYSLAIQDAGELGSIHPHPDYDWAGSDVTIIAQNVAYFLHRSNLRAVSEVFNSLFDSDDKSYRKSSSPHIYLPGCLPSNIEAALSHIYPTRPGIAVFNSPKQWQLIFDFAFTFKFDSLWIAASQHLGKDMDPMDKIRIGRRRGWAGVLRQGFEEFSRSSQRTPSPDSEDAKLIGYDGLQIIMETRIQDSLSLRSPVSHIDVPQNETASTAHEETDMVLQPILSPVETIFDVNRSDISSDSITMVDWSPLTSSTAAHRSVFITGLFHVTSPLSGLHEDSEERSGGGRSIIKKSTPRIVEVEDLTIVTALEQKPPPPSTPIHTTDDSAITPVVLSPAALATPAAARPLTENTTIGAFPKGSPAEESKILSAQKIDTSSSRENQNSARTGANLTAPSRSGSDSGDRRSSRGAHTRDRELRDRDANRASGF</sequence>
<reference evidence="3 4" key="1">
    <citation type="journal article" date="2016" name="Mol. Biol. Evol.">
        <title>Comparative Genomics of Early-Diverging Mushroom-Forming Fungi Provides Insights into the Origins of Lignocellulose Decay Capabilities.</title>
        <authorList>
            <person name="Nagy L.G."/>
            <person name="Riley R."/>
            <person name="Tritt A."/>
            <person name="Adam C."/>
            <person name="Daum C."/>
            <person name="Floudas D."/>
            <person name="Sun H."/>
            <person name="Yadav J.S."/>
            <person name="Pangilinan J."/>
            <person name="Larsson K.H."/>
            <person name="Matsuura K."/>
            <person name="Barry K."/>
            <person name="Labutti K."/>
            <person name="Kuo R."/>
            <person name="Ohm R.A."/>
            <person name="Bhattacharya S.S."/>
            <person name="Shirouzu T."/>
            <person name="Yoshinaga Y."/>
            <person name="Martin F.M."/>
            <person name="Grigoriev I.V."/>
            <person name="Hibbett D.S."/>
        </authorList>
    </citation>
    <scope>NUCLEOTIDE SEQUENCE [LARGE SCALE GENOMIC DNA]</scope>
    <source>
        <strain evidence="3 4">CBS 109695</strain>
    </source>
</reference>
<proteinExistence type="predicted"/>
<dbReference type="AlphaFoldDB" id="A0A166MPA1"/>
<evidence type="ECO:0000313" key="3">
    <source>
        <dbReference type="EMBL" id="KZP24176.1"/>
    </source>
</evidence>
<feature type="compositionally biased region" description="Polar residues" evidence="1">
    <location>
        <begin position="405"/>
        <end position="427"/>
    </location>
</feature>
<name>A0A166MPA1_9AGAM</name>
<protein>
    <recommendedName>
        <fullName evidence="2">BTB domain-containing protein</fullName>
    </recommendedName>
</protein>
<dbReference type="EMBL" id="KV417528">
    <property type="protein sequence ID" value="KZP24176.1"/>
    <property type="molecule type" value="Genomic_DNA"/>
</dbReference>
<organism evidence="3 4">
    <name type="scientific">Athelia psychrophila</name>
    <dbReference type="NCBI Taxonomy" id="1759441"/>
    <lineage>
        <taxon>Eukaryota</taxon>
        <taxon>Fungi</taxon>
        <taxon>Dikarya</taxon>
        <taxon>Basidiomycota</taxon>
        <taxon>Agaricomycotina</taxon>
        <taxon>Agaricomycetes</taxon>
        <taxon>Agaricomycetidae</taxon>
        <taxon>Atheliales</taxon>
        <taxon>Atheliaceae</taxon>
        <taxon>Athelia</taxon>
    </lineage>
</organism>
<gene>
    <name evidence="3" type="ORF">FIBSPDRAFT_1042457</name>
</gene>
<dbReference type="InterPro" id="IPR011333">
    <property type="entry name" value="SKP1/BTB/POZ_sf"/>
</dbReference>
<accession>A0A166MPA1</accession>
<evidence type="ECO:0000256" key="1">
    <source>
        <dbReference type="SAM" id="MobiDB-lite"/>
    </source>
</evidence>
<feature type="compositionally biased region" description="Basic and acidic residues" evidence="1">
    <location>
        <begin position="434"/>
        <end position="461"/>
    </location>
</feature>